<evidence type="ECO:0000256" key="7">
    <source>
        <dbReference type="SAM" id="Phobius"/>
    </source>
</evidence>
<gene>
    <name evidence="9" type="ORF">JD77_03107</name>
</gene>
<feature type="transmembrane region" description="Helical" evidence="7">
    <location>
        <begin position="73"/>
        <end position="100"/>
    </location>
</feature>
<dbReference type="AlphaFoldDB" id="A0A562IAT1"/>
<dbReference type="SUPFAM" id="SSF82866">
    <property type="entry name" value="Multidrug efflux transporter AcrB transmembrane domain"/>
    <property type="match status" value="1"/>
</dbReference>
<organism evidence="9 10">
    <name type="scientific">Micromonospora olivasterospora</name>
    <dbReference type="NCBI Taxonomy" id="1880"/>
    <lineage>
        <taxon>Bacteria</taxon>
        <taxon>Bacillati</taxon>
        <taxon>Actinomycetota</taxon>
        <taxon>Actinomycetes</taxon>
        <taxon>Micromonosporales</taxon>
        <taxon>Micromonosporaceae</taxon>
        <taxon>Micromonospora</taxon>
    </lineage>
</organism>
<dbReference type="Pfam" id="PF03176">
    <property type="entry name" value="MMPL"/>
    <property type="match status" value="1"/>
</dbReference>
<accession>A0A562IAT1</accession>
<name>A0A562IAT1_MICOL</name>
<keyword evidence="4 7" id="KW-0812">Transmembrane</keyword>
<sequence>MAAFVILVALGIDYSIFLMTRVKEEYRTHGRSAGEAVRKGLAGTGSVITSCGIILAGTFTPLLFSGIKSYLEMGFAIVVGLLLDTFVIRTLLVPAIAVRFGERSWWPGKRQRAADDVPAEPKELVRAAQWQIWRIFP</sequence>
<comment type="caution">
    <text evidence="9">The sequence shown here is derived from an EMBL/GenBank/DDBJ whole genome shotgun (WGS) entry which is preliminary data.</text>
</comment>
<dbReference type="InterPro" id="IPR004869">
    <property type="entry name" value="MMPL_dom"/>
</dbReference>
<keyword evidence="5 7" id="KW-1133">Transmembrane helix</keyword>
<evidence type="ECO:0000259" key="8">
    <source>
        <dbReference type="Pfam" id="PF03176"/>
    </source>
</evidence>
<dbReference type="InterPro" id="IPR050545">
    <property type="entry name" value="Mycobact_MmpL"/>
</dbReference>
<feature type="transmembrane region" description="Helical" evidence="7">
    <location>
        <begin position="43"/>
        <end position="67"/>
    </location>
</feature>
<evidence type="ECO:0000256" key="5">
    <source>
        <dbReference type="ARBA" id="ARBA00022989"/>
    </source>
</evidence>
<proteinExistence type="inferred from homology"/>
<keyword evidence="3" id="KW-1003">Cell membrane</keyword>
<keyword evidence="6 7" id="KW-0472">Membrane</keyword>
<evidence type="ECO:0000256" key="3">
    <source>
        <dbReference type="ARBA" id="ARBA00022475"/>
    </source>
</evidence>
<feature type="transmembrane region" description="Helical" evidence="7">
    <location>
        <begin position="6"/>
        <end position="22"/>
    </location>
</feature>
<dbReference type="PANTHER" id="PTHR33406">
    <property type="entry name" value="MEMBRANE PROTEIN MJ1562-RELATED"/>
    <property type="match status" value="1"/>
</dbReference>
<keyword evidence="10" id="KW-1185">Reference proteome</keyword>
<evidence type="ECO:0000256" key="1">
    <source>
        <dbReference type="ARBA" id="ARBA00004651"/>
    </source>
</evidence>
<evidence type="ECO:0000313" key="9">
    <source>
        <dbReference type="EMBL" id="TWH68119.1"/>
    </source>
</evidence>
<dbReference type="RefSeq" id="WP_170286450.1">
    <property type="nucleotide sequence ID" value="NZ_BAAATQ010000108.1"/>
</dbReference>
<protein>
    <submittedName>
        <fullName evidence="9">RND superfamily putative drug exporter</fullName>
    </submittedName>
</protein>
<dbReference type="EMBL" id="VLKE01000001">
    <property type="protein sequence ID" value="TWH68119.1"/>
    <property type="molecule type" value="Genomic_DNA"/>
</dbReference>
<evidence type="ECO:0000313" key="10">
    <source>
        <dbReference type="Proteomes" id="UP000319825"/>
    </source>
</evidence>
<reference evidence="9 10" key="1">
    <citation type="submission" date="2019-07" db="EMBL/GenBank/DDBJ databases">
        <title>R&amp;d 2014.</title>
        <authorList>
            <person name="Klenk H.-P."/>
        </authorList>
    </citation>
    <scope>NUCLEOTIDE SEQUENCE [LARGE SCALE GENOMIC DNA]</scope>
    <source>
        <strain evidence="9 10">DSM 43868</strain>
    </source>
</reference>
<evidence type="ECO:0000256" key="2">
    <source>
        <dbReference type="ARBA" id="ARBA00010157"/>
    </source>
</evidence>
<comment type="similarity">
    <text evidence="2">Belongs to the resistance-nodulation-cell division (RND) (TC 2.A.6) family. MmpL subfamily.</text>
</comment>
<comment type="subcellular location">
    <subcellularLocation>
        <location evidence="1">Cell membrane</location>
        <topology evidence="1">Multi-pass membrane protein</topology>
    </subcellularLocation>
</comment>
<evidence type="ECO:0000256" key="4">
    <source>
        <dbReference type="ARBA" id="ARBA00022692"/>
    </source>
</evidence>
<dbReference type="GO" id="GO:0005886">
    <property type="term" value="C:plasma membrane"/>
    <property type="evidence" value="ECO:0007669"/>
    <property type="project" value="UniProtKB-SubCell"/>
</dbReference>
<dbReference type="PANTHER" id="PTHR33406:SF6">
    <property type="entry name" value="MEMBRANE PROTEIN YDGH-RELATED"/>
    <property type="match status" value="1"/>
</dbReference>
<feature type="domain" description="Membrane transport protein MMPL" evidence="8">
    <location>
        <begin position="3"/>
        <end position="130"/>
    </location>
</feature>
<evidence type="ECO:0000256" key="6">
    <source>
        <dbReference type="ARBA" id="ARBA00023136"/>
    </source>
</evidence>
<dbReference type="Proteomes" id="UP000319825">
    <property type="component" value="Unassembled WGS sequence"/>
</dbReference>
<dbReference type="Gene3D" id="1.20.1640.10">
    <property type="entry name" value="Multidrug efflux transporter AcrB transmembrane domain"/>
    <property type="match status" value="1"/>
</dbReference>